<keyword evidence="9" id="KW-1185">Reference proteome</keyword>
<dbReference type="GO" id="GO:1990918">
    <property type="term" value="P:double-strand break repair involved in meiotic recombination"/>
    <property type="evidence" value="ECO:0007669"/>
    <property type="project" value="TreeGrafter"/>
</dbReference>
<dbReference type="EMBL" id="AB568385">
    <property type="protein sequence ID" value="BAK23266.1"/>
    <property type="molecule type" value="mRNA"/>
</dbReference>
<dbReference type="GO" id="GO:0031573">
    <property type="term" value="P:mitotic intra-S DNA damage checkpoint signaling"/>
    <property type="evidence" value="ECO:0007669"/>
    <property type="project" value="TreeGrafter"/>
</dbReference>
<dbReference type="PANTHER" id="PTHR32086:SF0">
    <property type="entry name" value="FANCONI ANEMIA GROUP D2 PROTEIN"/>
    <property type="match status" value="1"/>
</dbReference>
<dbReference type="GO" id="GO:0005634">
    <property type="term" value="C:nucleus"/>
    <property type="evidence" value="ECO:0007669"/>
    <property type="project" value="UniProtKB-SubCell"/>
</dbReference>
<comment type="subcellular location">
    <subcellularLocation>
        <location evidence="1">Nucleus</location>
    </subcellularLocation>
</comment>
<sequence>MGPKKNKSQLSQVSYVSPNKRARKENKDNYLYICLRDSGLTLKDPPEKNCASRESIQIIRNIKKNLESHFDYPRNVGELFENLQIRCQDMDIFKHYLFPNIVFRIKDNSEEQPSNDSVIKILLSVPILQPKLCDYIFEKATDQATQSSLEQWIQIILKCFSSLDHIVDSEKMAMNLINLLEITSEKMVRLKIITAIPDIIGDQQHNNIAMEISRILNEDHDLIPAILDCLIYLNLSDEEQDHLQKQSLNILKSLTKCNYFPNFIKFLLMPSRLNENGCLAAIDGLRKALGWSTLTMSSEDIASSQVLTAAAIRSTMIASKLVANTWLKVISQCKTSIEHKSIDFIILLILYSTSEDRQKQVESLIKKHVKSDVLRNDLVDEVFDRYKPILREYLKNLTDLAKAFLKSNGEMEMELFSSHIYVLMFKELEDCHPTIIAELLQHGLNSKQCVSSILTTLNYVFNINKSLLKHQSLQILSLLDRMDDMDLAEVRATMNLLCGLAYGIENSFIKDDMHMIIRKELSSSNPKIKVQGILAGVHAVKYLMIEQTLENLEAQSHTKNSNAICHLPEGNLKEAAQIIELISQSIKQFSDMIAFFYDELSQIISMADYINPHFLSWITNAATNDWIQNFIVDRIENEIITGIKLIMEYGLNDDNEVIAINIAGITLQHDAEISMNILSPLFQLVQSLHFKQNNGDLSSIDALLGCPIIMPKFDIDNIEDLDQSLVSSILDCLIYSVNWFIELVNAFSIQSNDSLKTKTLKRVLNIEELQLNITEIISKCKNLIYKSPTSLLHIKKYTSDFKSRKITKSSNYPPTTSKQKKCPDIVVETLRSQATQLPTSVKSRLDTLNSISFRQININILLLLKSQSFDKDYNIKLTNFVLKCGNDILQRTMLSKIKKNTFLCKQESFAYDPKKALEYAEKVNEILPIAMAHLETITKYLQNNILENQSNDNEIIYTPELINYITGLEQIYKMLTTHFRWIGFKNHHNALLKTSLKKVVNSNNDKAPLKDILLNVANVFKYHKKYCLQLSTAVSLVELLNSIQTHSNNQNMLQIVKELSHNFLSQSWKTLDGVPEKGLTFNQNIDFLASIYFINNEILDLKTMSLELAHDIKLLESKNDTLRGLKCINKVNFPIIFRNLGTAVFEAAKRRLDKGMTNAEHLVLWRDIADILKSMTEIVKTQKSNSLTAFFKNSMPILRLFTLQGIPILKLEFKNQTDEVLQILKILQQSTRFLHSLCCHSRLKKNKALLNKVPFVKKILETLIYQVKAALAANNCSEAFWMGNLKNKDIHGEVIASQESIDEEESLEDGDEQLLSDDDDCDNIDDELLNPESKSLSDII</sequence>
<gene>
    <name evidence="7" type="primary">FANCD2</name>
    <name evidence="8" type="synonym">100620065</name>
</gene>
<comment type="similarity">
    <text evidence="5">Belongs to the Fanconi anemia protein FANCD2 family.</text>
</comment>
<accession>F5HPU9</accession>
<reference evidence="7" key="2">
    <citation type="journal article" date="2012" name="Gene">
        <title>Monoubiquitination-dependent chromatin loading of FancD2 in silkworms, a species lacking the FA core complex.</title>
        <authorList>
            <person name="Sugahara R."/>
            <person name="Mon H."/>
            <person name="Lee J.M."/>
            <person name="Kusakabe T."/>
        </authorList>
    </citation>
    <scope>NUCLEOTIDE SEQUENCE</scope>
</reference>
<dbReference type="GeneID" id="100620065"/>
<dbReference type="GO" id="GO:0007129">
    <property type="term" value="P:homologous chromosome pairing at meiosis"/>
    <property type="evidence" value="ECO:0007669"/>
    <property type="project" value="TreeGrafter"/>
</dbReference>
<dbReference type="CTD" id="2177"/>
<dbReference type="HOGENOM" id="CLU_1628694_0_0_1"/>
<dbReference type="GO" id="GO:0070182">
    <property type="term" value="F:DNA polymerase binding"/>
    <property type="evidence" value="ECO:0007669"/>
    <property type="project" value="TreeGrafter"/>
</dbReference>
<evidence type="ECO:0000256" key="2">
    <source>
        <dbReference type="ARBA" id="ARBA00022499"/>
    </source>
</evidence>
<reference evidence="8" key="3">
    <citation type="submission" date="2022-06" db="UniProtKB">
        <authorList>
            <consortium name="EnsemblMetazoa"/>
        </authorList>
    </citation>
    <scope>IDENTIFICATION</scope>
    <source>
        <strain evidence="8">p50T (Dazao)</strain>
    </source>
</reference>
<dbReference type="CDD" id="cd11721">
    <property type="entry name" value="FANCD2"/>
    <property type="match status" value="1"/>
</dbReference>
<dbReference type="Pfam" id="PF14631">
    <property type="entry name" value="FancD2"/>
    <property type="match status" value="2"/>
</dbReference>
<dbReference type="RefSeq" id="NP_001233147.1">
    <property type="nucleotide sequence ID" value="NM_001246218.1"/>
</dbReference>
<dbReference type="KEGG" id="bmor:100620065"/>
<protein>
    <submittedName>
        <fullName evidence="7">Fanconi anemia, complementation group D2</fullName>
    </submittedName>
</protein>
<organism evidence="7">
    <name type="scientific">Bombyx mori</name>
    <name type="common">Silk moth</name>
    <dbReference type="NCBI Taxonomy" id="7091"/>
    <lineage>
        <taxon>Eukaryota</taxon>
        <taxon>Metazoa</taxon>
        <taxon>Ecdysozoa</taxon>
        <taxon>Arthropoda</taxon>
        <taxon>Hexapoda</taxon>
        <taxon>Insecta</taxon>
        <taxon>Pterygota</taxon>
        <taxon>Neoptera</taxon>
        <taxon>Endopterygota</taxon>
        <taxon>Lepidoptera</taxon>
        <taxon>Glossata</taxon>
        <taxon>Ditrysia</taxon>
        <taxon>Bombycoidea</taxon>
        <taxon>Bombycidae</taxon>
        <taxon>Bombycinae</taxon>
        <taxon>Bombyx</taxon>
    </lineage>
</organism>
<feature type="region of interest" description="Disordered" evidence="6">
    <location>
        <begin position="1300"/>
        <end position="1340"/>
    </location>
</feature>
<evidence type="ECO:0000256" key="4">
    <source>
        <dbReference type="ARBA" id="ARBA00023242"/>
    </source>
</evidence>
<feature type="compositionally biased region" description="Acidic residues" evidence="6">
    <location>
        <begin position="1300"/>
        <end position="1329"/>
    </location>
</feature>
<dbReference type="InterPro" id="IPR029448">
    <property type="entry name" value="FANCD2"/>
</dbReference>
<dbReference type="PANTHER" id="PTHR32086">
    <property type="entry name" value="FANCONI ANEMIA GROUP D2 PROTEIN"/>
    <property type="match status" value="1"/>
</dbReference>
<evidence type="ECO:0000256" key="1">
    <source>
        <dbReference type="ARBA" id="ARBA00004123"/>
    </source>
</evidence>
<dbReference type="OrthoDB" id="27031at2759"/>
<evidence type="ECO:0000313" key="8">
    <source>
        <dbReference type="EnsemblMetazoa" id="NP_001233147.1"/>
    </source>
</evidence>
<proteinExistence type="evidence at transcript level"/>
<evidence type="ECO:0000313" key="7">
    <source>
        <dbReference type="EMBL" id="BAK23266.1"/>
    </source>
</evidence>
<evidence type="ECO:0000256" key="6">
    <source>
        <dbReference type="SAM" id="MobiDB-lite"/>
    </source>
</evidence>
<dbReference type="GO" id="GO:0036297">
    <property type="term" value="P:interstrand cross-link repair"/>
    <property type="evidence" value="ECO:0007669"/>
    <property type="project" value="TreeGrafter"/>
</dbReference>
<dbReference type="EnsemblMetazoa" id="NM_001246218.1">
    <property type="protein sequence ID" value="NP_001233147.1"/>
    <property type="gene ID" value="GeneID_100620065"/>
</dbReference>
<keyword evidence="3" id="KW-0832">Ubl conjugation</keyword>
<name>F5HPU9_BOMMO</name>
<dbReference type="GO" id="GO:0000793">
    <property type="term" value="C:condensed chromosome"/>
    <property type="evidence" value="ECO:0007669"/>
    <property type="project" value="TreeGrafter"/>
</dbReference>
<keyword evidence="4" id="KW-0539">Nucleus</keyword>
<reference evidence="9" key="1">
    <citation type="journal article" date="2008" name="Insect Biochem. Mol. Biol.">
        <title>The genome of a lepidopteran model insect, the silkworm Bombyx mori.</title>
        <authorList>
            <consortium name="International Silkworm Genome Consortium"/>
        </authorList>
    </citation>
    <scope>NUCLEOTIDE SEQUENCE [LARGE SCALE GENOMIC DNA]</scope>
    <source>
        <strain evidence="9">p50T</strain>
    </source>
</reference>
<evidence type="ECO:0000313" key="9">
    <source>
        <dbReference type="Proteomes" id="UP000005204"/>
    </source>
</evidence>
<keyword evidence="2" id="KW-1017">Isopeptide bond</keyword>
<dbReference type="Proteomes" id="UP000005204">
    <property type="component" value="Unassembled WGS sequence"/>
</dbReference>
<evidence type="ECO:0000256" key="3">
    <source>
        <dbReference type="ARBA" id="ARBA00022843"/>
    </source>
</evidence>
<evidence type="ECO:0000256" key="5">
    <source>
        <dbReference type="ARBA" id="ARBA00093456"/>
    </source>
</evidence>